<sequence length="50" mass="5413">MVPSPSPTVRLQQVQRPTVPERRRNPMGTVLVIVVLAVAIACGTVLAFSR</sequence>
<accession>A0A1H6D7E7</accession>
<keyword evidence="2" id="KW-1133">Transmembrane helix</keyword>
<evidence type="ECO:0000256" key="2">
    <source>
        <dbReference type="SAM" id="Phobius"/>
    </source>
</evidence>
<proteinExistence type="predicted"/>
<feature type="compositionally biased region" description="Polar residues" evidence="1">
    <location>
        <begin position="7"/>
        <end position="16"/>
    </location>
</feature>
<reference evidence="4" key="1">
    <citation type="submission" date="2016-10" db="EMBL/GenBank/DDBJ databases">
        <authorList>
            <person name="Varghese N."/>
            <person name="Submissions S."/>
        </authorList>
    </citation>
    <scope>NUCLEOTIDE SEQUENCE [LARGE SCALE GENOMIC DNA]</scope>
    <source>
        <strain evidence="4">DSM 43163</strain>
    </source>
</reference>
<feature type="transmembrane region" description="Helical" evidence="2">
    <location>
        <begin position="27"/>
        <end position="48"/>
    </location>
</feature>
<protein>
    <submittedName>
        <fullName evidence="3">Uncharacterized protein</fullName>
    </submittedName>
</protein>
<gene>
    <name evidence="3" type="ORF">SAMN04489712_113121</name>
</gene>
<name>A0A1H6D7E7_9ACTN</name>
<evidence type="ECO:0000313" key="4">
    <source>
        <dbReference type="Proteomes" id="UP000236723"/>
    </source>
</evidence>
<dbReference type="Proteomes" id="UP000236723">
    <property type="component" value="Unassembled WGS sequence"/>
</dbReference>
<dbReference type="AlphaFoldDB" id="A0A1H6D7E7"/>
<evidence type="ECO:0000313" key="3">
    <source>
        <dbReference type="EMBL" id="SEG80645.1"/>
    </source>
</evidence>
<feature type="region of interest" description="Disordered" evidence="1">
    <location>
        <begin position="1"/>
        <end position="21"/>
    </location>
</feature>
<keyword evidence="2" id="KW-0812">Transmembrane</keyword>
<organism evidence="3 4">
    <name type="scientific">Thermomonospora echinospora</name>
    <dbReference type="NCBI Taxonomy" id="1992"/>
    <lineage>
        <taxon>Bacteria</taxon>
        <taxon>Bacillati</taxon>
        <taxon>Actinomycetota</taxon>
        <taxon>Actinomycetes</taxon>
        <taxon>Streptosporangiales</taxon>
        <taxon>Thermomonosporaceae</taxon>
        <taxon>Thermomonospora</taxon>
    </lineage>
</organism>
<keyword evidence="2" id="KW-0472">Membrane</keyword>
<keyword evidence="4" id="KW-1185">Reference proteome</keyword>
<dbReference type="EMBL" id="FNVO01000013">
    <property type="protein sequence ID" value="SEG80645.1"/>
    <property type="molecule type" value="Genomic_DNA"/>
</dbReference>
<evidence type="ECO:0000256" key="1">
    <source>
        <dbReference type="SAM" id="MobiDB-lite"/>
    </source>
</evidence>